<dbReference type="GO" id="GO:0051082">
    <property type="term" value="F:unfolded protein binding"/>
    <property type="evidence" value="ECO:0007669"/>
    <property type="project" value="InterPro"/>
</dbReference>
<dbReference type="PRINTS" id="PR00625">
    <property type="entry name" value="JDOMAIN"/>
</dbReference>
<dbReference type="CDD" id="cd06257">
    <property type="entry name" value="DnaJ"/>
    <property type="match status" value="1"/>
</dbReference>
<dbReference type="Pfam" id="PF01556">
    <property type="entry name" value="DnaJ_C"/>
    <property type="match status" value="1"/>
</dbReference>
<evidence type="ECO:0000259" key="8">
    <source>
        <dbReference type="PROSITE" id="PS51188"/>
    </source>
</evidence>
<accession>A0A8T4C906</accession>
<dbReference type="SUPFAM" id="SSF49493">
    <property type="entry name" value="HSP40/DnaJ peptide-binding domain"/>
    <property type="match status" value="2"/>
</dbReference>
<dbReference type="NCBIfam" id="TIGR02349">
    <property type="entry name" value="DnaJ_bact"/>
    <property type="match status" value="1"/>
</dbReference>
<keyword evidence="1 6" id="KW-0479">Metal-binding</keyword>
<dbReference type="GO" id="GO:0009408">
    <property type="term" value="P:response to heat"/>
    <property type="evidence" value="ECO:0007669"/>
    <property type="project" value="InterPro"/>
</dbReference>
<dbReference type="GO" id="GO:0005737">
    <property type="term" value="C:cytoplasm"/>
    <property type="evidence" value="ECO:0007669"/>
    <property type="project" value="TreeGrafter"/>
</dbReference>
<keyword evidence="4 6" id="KW-0862">Zinc</keyword>
<dbReference type="AlphaFoldDB" id="A0A8T4C906"/>
<keyword evidence="3 6" id="KW-0863">Zinc-finger</keyword>
<dbReference type="GO" id="GO:0042026">
    <property type="term" value="P:protein refolding"/>
    <property type="evidence" value="ECO:0007669"/>
    <property type="project" value="TreeGrafter"/>
</dbReference>
<comment type="caution">
    <text evidence="9">The sequence shown here is derived from an EMBL/GenBank/DDBJ whole genome shotgun (WGS) entry which is preliminary data.</text>
</comment>
<keyword evidence="5" id="KW-0143">Chaperone</keyword>
<dbReference type="Gene3D" id="2.10.230.10">
    <property type="entry name" value="Heat shock protein DnaJ, cysteine-rich domain"/>
    <property type="match status" value="1"/>
</dbReference>
<evidence type="ECO:0000313" key="10">
    <source>
        <dbReference type="Proteomes" id="UP000774699"/>
    </source>
</evidence>
<dbReference type="CDD" id="cd10719">
    <property type="entry name" value="DnaJ_zf"/>
    <property type="match status" value="1"/>
</dbReference>
<dbReference type="CDD" id="cd10747">
    <property type="entry name" value="DnaJ_C"/>
    <property type="match status" value="1"/>
</dbReference>
<dbReference type="PROSITE" id="PS51188">
    <property type="entry name" value="ZF_CR"/>
    <property type="match status" value="1"/>
</dbReference>
<dbReference type="Pfam" id="PF00226">
    <property type="entry name" value="DnaJ"/>
    <property type="match status" value="1"/>
</dbReference>
<dbReference type="NCBIfam" id="NF008035">
    <property type="entry name" value="PRK10767.1"/>
    <property type="match status" value="1"/>
</dbReference>
<gene>
    <name evidence="9" type="primary">dnaJ</name>
    <name evidence="9" type="ORF">FJY86_03935</name>
</gene>
<dbReference type="GO" id="GO:0008270">
    <property type="term" value="F:zinc ion binding"/>
    <property type="evidence" value="ECO:0007669"/>
    <property type="project" value="UniProtKB-KW"/>
</dbReference>
<feature type="domain" description="J" evidence="7">
    <location>
        <begin position="5"/>
        <end position="69"/>
    </location>
</feature>
<dbReference type="InterPro" id="IPR036869">
    <property type="entry name" value="J_dom_sf"/>
</dbReference>
<sequence>MASKDYYSTLGLSKNASDADIKSAYKKLAKQWHPDVNKSPEATEKFKEISEAYSILSDTQKRQTYDQFGSDAFSGGGFGSGGSGYSGAGYDFSDLFRGGFGGNFSGQGFSSMDDLLRSAFGEGFASAREQAQPLHIRTDVELSFEEAAFGVTKSIELTRLEECESCKGTGSHSGKKETCKTCKGRGMETHTRRTPFGIFQTSGTCSACGGKGQTISDPCKTCKGKGSIHQTKTIDVKIPAGVDEGNHLRLTKQGHAQHGKQGDVYVVIHVQPHRVFKRDGSDVYVEQAISYEDAVLGGDVDVPLLGGKTATLHIPAGTKPGKIFRMKDKGIKFLNEDAFGDQFVRVEINIPENVNKEEKELLEELRTIRGGTKNEGKKKSKKKGFFGI</sequence>
<name>A0A8T4C906_9ARCH</name>
<dbReference type="PROSITE" id="PS50076">
    <property type="entry name" value="DNAJ_2"/>
    <property type="match status" value="1"/>
</dbReference>
<proteinExistence type="inferred from homology"/>
<dbReference type="InterPro" id="IPR002939">
    <property type="entry name" value="DnaJ_C"/>
</dbReference>
<evidence type="ECO:0000256" key="2">
    <source>
        <dbReference type="ARBA" id="ARBA00022737"/>
    </source>
</evidence>
<dbReference type="GO" id="GO:0005524">
    <property type="term" value="F:ATP binding"/>
    <property type="evidence" value="ECO:0007669"/>
    <property type="project" value="InterPro"/>
</dbReference>
<dbReference type="Proteomes" id="UP000774699">
    <property type="component" value="Unassembled WGS sequence"/>
</dbReference>
<dbReference type="PROSITE" id="PS00636">
    <property type="entry name" value="DNAJ_1"/>
    <property type="match status" value="1"/>
</dbReference>
<evidence type="ECO:0000256" key="6">
    <source>
        <dbReference type="PROSITE-ProRule" id="PRU00546"/>
    </source>
</evidence>
<feature type="domain" description="CR-type" evidence="8">
    <location>
        <begin position="150"/>
        <end position="231"/>
    </location>
</feature>
<dbReference type="InterPro" id="IPR001623">
    <property type="entry name" value="DnaJ_domain"/>
</dbReference>
<keyword evidence="2" id="KW-0677">Repeat</keyword>
<dbReference type="InterPro" id="IPR001305">
    <property type="entry name" value="HSP_DnaJ_Cys-rich_dom"/>
</dbReference>
<evidence type="ECO:0000256" key="5">
    <source>
        <dbReference type="ARBA" id="ARBA00023186"/>
    </source>
</evidence>
<dbReference type="PANTHER" id="PTHR43096">
    <property type="entry name" value="DNAJ HOMOLOG 1, MITOCHONDRIAL-RELATED"/>
    <property type="match status" value="1"/>
</dbReference>
<dbReference type="SUPFAM" id="SSF46565">
    <property type="entry name" value="Chaperone J-domain"/>
    <property type="match status" value="1"/>
</dbReference>
<evidence type="ECO:0000256" key="1">
    <source>
        <dbReference type="ARBA" id="ARBA00022723"/>
    </source>
</evidence>
<dbReference type="PANTHER" id="PTHR43096:SF52">
    <property type="entry name" value="DNAJ HOMOLOG 1, MITOCHONDRIAL-RELATED"/>
    <property type="match status" value="1"/>
</dbReference>
<dbReference type="InterPro" id="IPR012724">
    <property type="entry name" value="DnaJ"/>
</dbReference>
<evidence type="ECO:0000313" key="9">
    <source>
        <dbReference type="EMBL" id="MBM3282460.1"/>
    </source>
</evidence>
<dbReference type="HAMAP" id="MF_01152">
    <property type="entry name" value="DnaJ"/>
    <property type="match status" value="1"/>
</dbReference>
<dbReference type="SUPFAM" id="SSF57938">
    <property type="entry name" value="DnaJ/Hsp40 cysteine-rich domain"/>
    <property type="match status" value="1"/>
</dbReference>
<dbReference type="SMART" id="SM00271">
    <property type="entry name" value="DnaJ"/>
    <property type="match status" value="1"/>
</dbReference>
<dbReference type="Gene3D" id="2.60.260.20">
    <property type="entry name" value="Urease metallochaperone UreE, N-terminal domain"/>
    <property type="match status" value="2"/>
</dbReference>
<dbReference type="InterPro" id="IPR008971">
    <property type="entry name" value="HSP40/DnaJ_pept-bd"/>
</dbReference>
<evidence type="ECO:0000259" key="7">
    <source>
        <dbReference type="PROSITE" id="PS50076"/>
    </source>
</evidence>
<dbReference type="GO" id="GO:0031072">
    <property type="term" value="F:heat shock protein binding"/>
    <property type="evidence" value="ECO:0007669"/>
    <property type="project" value="InterPro"/>
</dbReference>
<dbReference type="InterPro" id="IPR036410">
    <property type="entry name" value="HSP_DnaJ_Cys-rich_dom_sf"/>
</dbReference>
<protein>
    <submittedName>
        <fullName evidence="9">Molecular chaperone DnaJ</fullName>
    </submittedName>
</protein>
<evidence type="ECO:0000256" key="3">
    <source>
        <dbReference type="ARBA" id="ARBA00022771"/>
    </source>
</evidence>
<evidence type="ECO:0000256" key="4">
    <source>
        <dbReference type="ARBA" id="ARBA00022833"/>
    </source>
</evidence>
<reference evidence="9" key="1">
    <citation type="submission" date="2019-03" db="EMBL/GenBank/DDBJ databases">
        <title>Lake Tanganyika Metagenome-Assembled Genomes (MAGs).</title>
        <authorList>
            <person name="Tran P."/>
        </authorList>
    </citation>
    <scope>NUCLEOTIDE SEQUENCE</scope>
    <source>
        <strain evidence="9">M_DeepCast_50m_m2_156</strain>
    </source>
</reference>
<dbReference type="Pfam" id="PF00684">
    <property type="entry name" value="DnaJ_CXXCXGXG"/>
    <property type="match status" value="1"/>
</dbReference>
<dbReference type="Gene3D" id="1.10.287.110">
    <property type="entry name" value="DnaJ domain"/>
    <property type="match status" value="1"/>
</dbReference>
<dbReference type="FunFam" id="2.60.260.20:FF:000005">
    <property type="entry name" value="Chaperone protein dnaJ 1, mitochondrial"/>
    <property type="match status" value="1"/>
</dbReference>
<organism evidence="9 10">
    <name type="scientific">Candidatus Iainarchaeum sp</name>
    <dbReference type="NCBI Taxonomy" id="3101447"/>
    <lineage>
        <taxon>Archaea</taxon>
        <taxon>Candidatus Iainarchaeota</taxon>
        <taxon>Candidatus Iainarchaeia</taxon>
        <taxon>Candidatus Iainarchaeales</taxon>
        <taxon>Candidatus Iainarchaeaceae</taxon>
        <taxon>Candidatus Iainarchaeum</taxon>
    </lineage>
</organism>
<dbReference type="EMBL" id="VGJJ01000034">
    <property type="protein sequence ID" value="MBM3282460.1"/>
    <property type="molecule type" value="Genomic_DNA"/>
</dbReference>
<feature type="zinc finger region" description="CR-type" evidence="6">
    <location>
        <begin position="150"/>
        <end position="231"/>
    </location>
</feature>
<dbReference type="FunFam" id="2.10.230.10:FF:000002">
    <property type="entry name" value="Molecular chaperone DnaJ"/>
    <property type="match status" value="1"/>
</dbReference>
<dbReference type="InterPro" id="IPR018253">
    <property type="entry name" value="DnaJ_domain_CS"/>
</dbReference>